<organism evidence="2 3">
    <name type="scientific">Streptomyces hygroscopicus</name>
    <dbReference type="NCBI Taxonomy" id="1912"/>
    <lineage>
        <taxon>Bacteria</taxon>
        <taxon>Bacillati</taxon>
        <taxon>Actinomycetota</taxon>
        <taxon>Actinomycetes</taxon>
        <taxon>Kitasatosporales</taxon>
        <taxon>Streptomycetaceae</taxon>
        <taxon>Streptomyces</taxon>
        <taxon>Streptomyces violaceusniger group</taxon>
    </lineage>
</organism>
<feature type="region of interest" description="Disordered" evidence="1">
    <location>
        <begin position="56"/>
        <end position="77"/>
    </location>
</feature>
<proteinExistence type="predicted"/>
<evidence type="ECO:0000256" key="1">
    <source>
        <dbReference type="SAM" id="MobiDB-lite"/>
    </source>
</evidence>
<evidence type="ECO:0000313" key="3">
    <source>
        <dbReference type="Proteomes" id="UP001054854"/>
    </source>
</evidence>
<sequence length="77" mass="8530">MAGSRPRRPYAYAGSRHRMPYRNSIAHAAVVIDALERWFPEYAARHTDGLVAPQGIVSSVEGGRPRTSASPVFGHRR</sequence>
<reference evidence="2" key="1">
    <citation type="submission" date="2024-05" db="EMBL/GenBank/DDBJ databases">
        <title>Whole genome shotgun sequence of Streptomyces hygroscopicus NBRC 113678.</title>
        <authorList>
            <person name="Komaki H."/>
            <person name="Tamura T."/>
        </authorList>
    </citation>
    <scope>NUCLEOTIDE SEQUENCE</scope>
    <source>
        <strain evidence="2">N11-34</strain>
    </source>
</reference>
<comment type="caution">
    <text evidence="2">The sequence shown here is derived from an EMBL/GenBank/DDBJ whole genome shotgun (WGS) entry which is preliminary data.</text>
</comment>
<name>A0ABQ3TQT1_STRHY</name>
<dbReference type="Proteomes" id="UP001054854">
    <property type="component" value="Unassembled WGS sequence"/>
</dbReference>
<dbReference type="EMBL" id="BNEK01000002">
    <property type="protein sequence ID" value="GHJ25603.1"/>
    <property type="molecule type" value="Genomic_DNA"/>
</dbReference>
<accession>A0ABQ3TQT1</accession>
<evidence type="ECO:0000313" key="2">
    <source>
        <dbReference type="EMBL" id="GHJ25603.1"/>
    </source>
</evidence>
<dbReference type="RefSeq" id="WP_236255586.1">
    <property type="nucleotide sequence ID" value="NZ_BNEK01000002.1"/>
</dbReference>
<dbReference type="Gene3D" id="3.30.70.360">
    <property type="match status" value="1"/>
</dbReference>
<protein>
    <submittedName>
        <fullName evidence="2">Uncharacterized protein</fullName>
    </submittedName>
</protein>
<gene>
    <name evidence="2" type="ORF">TPA0910_00360</name>
</gene>
<keyword evidence="3" id="KW-1185">Reference proteome</keyword>